<dbReference type="NCBIfam" id="TIGR01852">
    <property type="entry name" value="lipid_A_lpxA"/>
    <property type="match status" value="1"/>
</dbReference>
<evidence type="ECO:0000256" key="5">
    <source>
        <dbReference type="ARBA" id="ARBA00023315"/>
    </source>
</evidence>
<dbReference type="InterPro" id="IPR037157">
    <property type="entry name" value="Acetyltransf_C_sf"/>
</dbReference>
<evidence type="ECO:0000259" key="6">
    <source>
        <dbReference type="Pfam" id="PF13720"/>
    </source>
</evidence>
<accession>A0ABV5J875</accession>
<comment type="caution">
    <text evidence="7">The sequence shown here is derived from an EMBL/GenBank/DDBJ whole genome shotgun (WGS) entry which is preliminary data.</text>
</comment>
<dbReference type="Pfam" id="PF13720">
    <property type="entry name" value="Acetyltransf_11"/>
    <property type="match status" value="1"/>
</dbReference>
<evidence type="ECO:0000313" key="8">
    <source>
        <dbReference type="Proteomes" id="UP001589654"/>
    </source>
</evidence>
<dbReference type="RefSeq" id="WP_290248359.1">
    <property type="nucleotide sequence ID" value="NZ_JAUFQT010000001.1"/>
</dbReference>
<dbReference type="PANTHER" id="PTHR43480">
    <property type="entry name" value="ACYL-[ACYL-CARRIER-PROTEIN]--UDP-N-ACETYLGLUCOSAMINE O-ACYLTRANSFERASE"/>
    <property type="match status" value="1"/>
</dbReference>
<dbReference type="CDD" id="cd03351">
    <property type="entry name" value="LbH_UDP-GlcNAc_AT"/>
    <property type="match status" value="1"/>
</dbReference>
<sequence>MISKLSQIHDNAKIGDDVTIDPFTVVHENVEIGEGTWIGSNVTIFPGARIGKNCKIFPGAVIAGIPQDLKFQGEESTVEIGDYTTIRECVTISRGTIDKRTTKVGSNCLLMAYVHIAHDCYVGNHVIIANSVQVAGHVSIDDWAIIGGSSAIHQFVKVGMHSMVSGGSLVRKDVPPFTKAAREPLSYAGVNSLGLRRRGFSSEAIGHIQEVYRYLFLNSLNNSRALEEIEINLPATKERDEIVNFIRSSERGVMKGYIN</sequence>
<dbReference type="GO" id="GO:0008780">
    <property type="term" value="F:acyl-[acyl-carrier-protein]-UDP-N-acetylglucosamine O-acyltransferase activity"/>
    <property type="evidence" value="ECO:0007669"/>
    <property type="project" value="UniProtKB-EC"/>
</dbReference>
<dbReference type="InterPro" id="IPR010137">
    <property type="entry name" value="Lipid_A_LpxA"/>
</dbReference>
<keyword evidence="4" id="KW-0443">Lipid metabolism</keyword>
<organism evidence="7 8">
    <name type="scientific">Echinicola jeungdonensis</name>
    <dbReference type="NCBI Taxonomy" id="709343"/>
    <lineage>
        <taxon>Bacteria</taxon>
        <taxon>Pseudomonadati</taxon>
        <taxon>Bacteroidota</taxon>
        <taxon>Cytophagia</taxon>
        <taxon>Cytophagales</taxon>
        <taxon>Cyclobacteriaceae</taxon>
        <taxon>Echinicola</taxon>
    </lineage>
</organism>
<protein>
    <submittedName>
        <fullName evidence="7">Acyl-ACP--UDP-N-acetylglucosamine O-acyltransferase</fullName>
        <ecNumber evidence="7">2.3.1.129</ecNumber>
    </submittedName>
</protein>
<keyword evidence="8" id="KW-1185">Reference proteome</keyword>
<evidence type="ECO:0000256" key="3">
    <source>
        <dbReference type="ARBA" id="ARBA00022679"/>
    </source>
</evidence>
<dbReference type="InterPro" id="IPR029098">
    <property type="entry name" value="Acetyltransf_C"/>
</dbReference>
<name>A0ABV5J875_9BACT</name>
<dbReference type="Proteomes" id="UP001589654">
    <property type="component" value="Unassembled WGS sequence"/>
</dbReference>
<dbReference type="NCBIfam" id="NF003657">
    <property type="entry name" value="PRK05289.1"/>
    <property type="match status" value="1"/>
</dbReference>
<dbReference type="Gene3D" id="2.160.10.10">
    <property type="entry name" value="Hexapeptide repeat proteins"/>
    <property type="match status" value="1"/>
</dbReference>
<evidence type="ECO:0000256" key="4">
    <source>
        <dbReference type="ARBA" id="ARBA00023098"/>
    </source>
</evidence>
<dbReference type="PANTHER" id="PTHR43480:SF1">
    <property type="entry name" value="ACYL-[ACYL-CARRIER-PROTEIN]--UDP-N-ACETYLGLUCOSAMINE O-ACYLTRANSFERASE, MITOCHONDRIAL-RELATED"/>
    <property type="match status" value="1"/>
</dbReference>
<dbReference type="PIRSF" id="PIRSF000456">
    <property type="entry name" value="UDP-GlcNAc_acltr"/>
    <property type="match status" value="1"/>
</dbReference>
<feature type="domain" description="UDP N-acetylglucosamine O-acyltransferase C-terminal" evidence="6">
    <location>
        <begin position="173"/>
        <end position="254"/>
    </location>
</feature>
<proteinExistence type="predicted"/>
<keyword evidence="3 7" id="KW-0808">Transferase</keyword>
<keyword evidence="1" id="KW-0444">Lipid biosynthesis</keyword>
<dbReference type="EMBL" id="JBHMEW010000065">
    <property type="protein sequence ID" value="MFB9213024.1"/>
    <property type="molecule type" value="Genomic_DNA"/>
</dbReference>
<keyword evidence="2" id="KW-0441">Lipid A biosynthesis</keyword>
<dbReference type="InterPro" id="IPR001451">
    <property type="entry name" value="Hexapep"/>
</dbReference>
<evidence type="ECO:0000313" key="7">
    <source>
        <dbReference type="EMBL" id="MFB9213024.1"/>
    </source>
</evidence>
<evidence type="ECO:0000256" key="1">
    <source>
        <dbReference type="ARBA" id="ARBA00022516"/>
    </source>
</evidence>
<dbReference type="Gene3D" id="1.20.1180.10">
    <property type="entry name" value="Udp N-acetylglucosamine O-acyltransferase, C-terminal domain"/>
    <property type="match status" value="1"/>
</dbReference>
<reference evidence="7 8" key="1">
    <citation type="submission" date="2024-09" db="EMBL/GenBank/DDBJ databases">
        <authorList>
            <person name="Sun Q."/>
            <person name="Mori K."/>
        </authorList>
    </citation>
    <scope>NUCLEOTIDE SEQUENCE [LARGE SCALE GENOMIC DNA]</scope>
    <source>
        <strain evidence="7 8">CECT 7682</strain>
    </source>
</reference>
<dbReference type="Pfam" id="PF00132">
    <property type="entry name" value="Hexapep"/>
    <property type="match status" value="2"/>
</dbReference>
<gene>
    <name evidence="7" type="primary">lpxA</name>
    <name evidence="7" type="ORF">ACFFUR_14505</name>
</gene>
<dbReference type="InterPro" id="IPR011004">
    <property type="entry name" value="Trimer_LpxA-like_sf"/>
</dbReference>
<keyword evidence="5 7" id="KW-0012">Acyltransferase</keyword>
<dbReference type="EC" id="2.3.1.129" evidence="7"/>
<dbReference type="SUPFAM" id="SSF51161">
    <property type="entry name" value="Trimeric LpxA-like enzymes"/>
    <property type="match status" value="1"/>
</dbReference>
<evidence type="ECO:0000256" key="2">
    <source>
        <dbReference type="ARBA" id="ARBA00022556"/>
    </source>
</evidence>